<dbReference type="InterPro" id="IPR038718">
    <property type="entry name" value="SNF2-like_sf"/>
</dbReference>
<reference evidence="10" key="3">
    <citation type="submission" date="2025-08" db="UniProtKB">
        <authorList>
            <consortium name="RefSeq"/>
        </authorList>
    </citation>
    <scope>IDENTIFICATION</scope>
    <source>
        <strain evidence="10">NI907</strain>
    </source>
</reference>
<keyword evidence="5" id="KW-0539">Nucleus</keyword>
<keyword evidence="2" id="KW-0547">Nucleotide-binding</keyword>
<reference evidence="10" key="2">
    <citation type="submission" date="2019-10" db="EMBL/GenBank/DDBJ databases">
        <authorList>
            <consortium name="NCBI Genome Project"/>
        </authorList>
    </citation>
    <scope>NUCLEOTIDE SEQUENCE</scope>
    <source>
        <strain evidence="10">NI907</strain>
    </source>
</reference>
<dbReference type="InterPro" id="IPR029256">
    <property type="entry name" value="Heliccase-ass-bd"/>
</dbReference>
<feature type="region of interest" description="Disordered" evidence="6">
    <location>
        <begin position="1037"/>
        <end position="1083"/>
    </location>
</feature>
<dbReference type="InterPro" id="IPR001650">
    <property type="entry name" value="Helicase_C-like"/>
</dbReference>
<evidence type="ECO:0000256" key="2">
    <source>
        <dbReference type="ARBA" id="ARBA00022741"/>
    </source>
</evidence>
<dbReference type="PROSITE" id="PS51192">
    <property type="entry name" value="HELICASE_ATP_BIND_1"/>
    <property type="match status" value="1"/>
</dbReference>
<feature type="compositionally biased region" description="Basic and acidic residues" evidence="6">
    <location>
        <begin position="1065"/>
        <end position="1076"/>
    </location>
</feature>
<gene>
    <name evidence="10" type="ORF">PgNI_06028</name>
</gene>
<dbReference type="SMART" id="SM00490">
    <property type="entry name" value="HELICc"/>
    <property type="match status" value="1"/>
</dbReference>
<evidence type="ECO:0000256" key="5">
    <source>
        <dbReference type="ARBA" id="ARBA00023242"/>
    </source>
</evidence>
<keyword evidence="3" id="KW-0378">Hydrolase</keyword>
<dbReference type="RefSeq" id="XP_030982130.1">
    <property type="nucleotide sequence ID" value="XM_031126057.1"/>
</dbReference>
<dbReference type="PROSITE" id="PS51194">
    <property type="entry name" value="HELICASE_CTER"/>
    <property type="match status" value="1"/>
</dbReference>
<name>A0A6P8B4Q6_PYRGI</name>
<feature type="compositionally biased region" description="Basic residues" evidence="6">
    <location>
        <begin position="58"/>
        <end position="74"/>
    </location>
</feature>
<evidence type="ECO:0000313" key="9">
    <source>
        <dbReference type="Proteomes" id="UP000515153"/>
    </source>
</evidence>
<dbReference type="InterPro" id="IPR027417">
    <property type="entry name" value="P-loop_NTPase"/>
</dbReference>
<accession>A0A6P8B4Q6</accession>
<evidence type="ECO:0000256" key="3">
    <source>
        <dbReference type="ARBA" id="ARBA00022801"/>
    </source>
</evidence>
<keyword evidence="4" id="KW-0067">ATP-binding</keyword>
<dbReference type="KEGG" id="pgri:PgNI_06028"/>
<dbReference type="InterPro" id="IPR049730">
    <property type="entry name" value="SNF2/RAD54-like_C"/>
</dbReference>
<feature type="domain" description="Helicase C-terminal" evidence="8">
    <location>
        <begin position="576"/>
        <end position="730"/>
    </location>
</feature>
<dbReference type="Gene3D" id="3.40.50.10810">
    <property type="entry name" value="Tandem AAA-ATPase domain"/>
    <property type="match status" value="1"/>
</dbReference>
<dbReference type="Pfam" id="PF00271">
    <property type="entry name" value="Helicase_C"/>
    <property type="match status" value="1"/>
</dbReference>
<dbReference type="SUPFAM" id="SSF52540">
    <property type="entry name" value="P-loop containing nucleoside triphosphate hydrolases"/>
    <property type="match status" value="2"/>
</dbReference>
<feature type="domain" description="Helicase ATP-binding" evidence="7">
    <location>
        <begin position="207"/>
        <end position="384"/>
    </location>
</feature>
<dbReference type="InterPro" id="IPR014001">
    <property type="entry name" value="Helicase_ATP-bd"/>
</dbReference>
<evidence type="ECO:0000259" key="8">
    <source>
        <dbReference type="PROSITE" id="PS51194"/>
    </source>
</evidence>
<protein>
    <submittedName>
        <fullName evidence="10">Uncharacterized protein</fullName>
    </submittedName>
</protein>
<dbReference type="Pfam" id="PF00176">
    <property type="entry name" value="SNF2-rel_dom"/>
    <property type="match status" value="1"/>
</dbReference>
<evidence type="ECO:0000259" key="7">
    <source>
        <dbReference type="PROSITE" id="PS51192"/>
    </source>
</evidence>
<dbReference type="Proteomes" id="UP000515153">
    <property type="component" value="Chromosome I"/>
</dbReference>
<reference evidence="9 10" key="1">
    <citation type="journal article" date="2019" name="Mol. Biol. Evol.">
        <title>Blast fungal genomes show frequent chromosomal changes, gene gains and losses, and effector gene turnover.</title>
        <authorList>
            <person name="Gomez Luciano L.B."/>
            <person name="Jason Tsai I."/>
            <person name="Chuma I."/>
            <person name="Tosa Y."/>
            <person name="Chen Y.H."/>
            <person name="Li J.Y."/>
            <person name="Li M.Y."/>
            <person name="Jade Lu M.Y."/>
            <person name="Nakayashiki H."/>
            <person name="Li W.H."/>
        </authorList>
    </citation>
    <scope>NUCLEOTIDE SEQUENCE [LARGE SCALE GENOMIC DNA]</scope>
    <source>
        <strain evidence="9 10">NI907</strain>
    </source>
</reference>
<dbReference type="Pfam" id="PF14773">
    <property type="entry name" value="VIGSSK"/>
    <property type="match status" value="1"/>
</dbReference>
<feature type="region of interest" description="Disordered" evidence="6">
    <location>
        <begin position="1"/>
        <end position="90"/>
    </location>
</feature>
<dbReference type="SMART" id="SM00487">
    <property type="entry name" value="DEXDc"/>
    <property type="match status" value="1"/>
</dbReference>
<feature type="compositionally biased region" description="Acidic residues" evidence="6">
    <location>
        <begin position="1053"/>
        <end position="1064"/>
    </location>
</feature>
<dbReference type="GO" id="GO:0016787">
    <property type="term" value="F:hydrolase activity"/>
    <property type="evidence" value="ECO:0007669"/>
    <property type="project" value="UniProtKB-KW"/>
</dbReference>
<dbReference type="GO" id="GO:0005634">
    <property type="term" value="C:nucleus"/>
    <property type="evidence" value="ECO:0007669"/>
    <property type="project" value="UniProtKB-SubCell"/>
</dbReference>
<organism evidence="9 10">
    <name type="scientific">Pyricularia grisea</name>
    <name type="common">Crabgrass-specific blast fungus</name>
    <name type="synonym">Magnaporthe grisea</name>
    <dbReference type="NCBI Taxonomy" id="148305"/>
    <lineage>
        <taxon>Eukaryota</taxon>
        <taxon>Fungi</taxon>
        <taxon>Dikarya</taxon>
        <taxon>Ascomycota</taxon>
        <taxon>Pezizomycotina</taxon>
        <taxon>Sordariomycetes</taxon>
        <taxon>Sordariomycetidae</taxon>
        <taxon>Magnaporthales</taxon>
        <taxon>Pyriculariaceae</taxon>
        <taxon>Pyricularia</taxon>
    </lineage>
</organism>
<dbReference type="Gene3D" id="3.40.50.300">
    <property type="entry name" value="P-loop containing nucleotide triphosphate hydrolases"/>
    <property type="match status" value="1"/>
</dbReference>
<evidence type="ECO:0000256" key="6">
    <source>
        <dbReference type="SAM" id="MobiDB-lite"/>
    </source>
</evidence>
<evidence type="ECO:0000313" key="10">
    <source>
        <dbReference type="RefSeq" id="XP_030982130.1"/>
    </source>
</evidence>
<dbReference type="InterPro" id="IPR000330">
    <property type="entry name" value="SNF2_N"/>
</dbReference>
<dbReference type="GeneID" id="41960966"/>
<dbReference type="FunFam" id="3.40.50.10810:FF:000019">
    <property type="entry name" value="DNA excision repair protein ERCC-6-like 2 isoform X1"/>
    <property type="match status" value="1"/>
</dbReference>
<proteinExistence type="predicted"/>
<dbReference type="Pfam" id="PF25806">
    <property type="entry name" value="RHH_ERCC6L2"/>
    <property type="match status" value="1"/>
</dbReference>
<sequence length="1105" mass="125512">MPADIVLVESSESEDKKIPGAGQRSKTALGKRKTEPVPPPIETIPWTDSEEEAEKERAKKKQTKGRRSAKKNKSVKSEPGSNSTNHGLRNARSLAEAIRDLGEDTAPEDKVHADIPEYLKNRKRQFNRDRATLQEAGLLLPPDYTDIDFTDDEDGGRRREVRPQFGDRIQPCRPYEDIELERSAGTIPAPIAQYLRDYQIDGVAFMHEAFVYQRGCILGDDMGLGKTVQVAAFLTAAFGKTGDFRDSKRMRKVKRLGGRYYKVLIVCPSSVMENWRQELARWGWWKVESYHGSSKDDVLDTAKSGRLEVMLTTPATYRLQKERVNTVSWDAVVVDECHNIKERRSEITKAMIEVNALCRIGLTGTAIQNKYEELWTLLNWTNPGRFGTFGEWKTSISRPLTLGQSHNATLQELSMARKTARKLVQNLLPDYFLRRMKSLIAHQLPKKRDRVVFCPLTDLQTKAYERFIASEEVELVRRSHEPCDCGSGEERGHCHYAHLSDGRTWNMLVFSCILTLQNLANHLTLIVPKIGEPGDKAEKSLARLRICVPDKWEQLYKLRDSPLIQMDPEFCGKWRVLKDLLKFWETNGDKVLVFSHSVKLLQVLRALFQTTHYSYSYLDGSLAIEERQQVVDDFNSDPQQFVFLISTKAGGVGLNITSANKVVIFDPHWNPSWDLQAQDRAYRIGQTRDVDVFRLVSQGTIEEIVYARQIYKQQQANIGYNASSERRYFTGVQQDNSRKGEIFGLENIFTFRPDRVVLRDIVNKTNVAEAKVGVYLQDIDIESAIKDNEEAGIPIKLEPGASGDAEERGASQLADFLTSKPQVNPGGENHERSPAHDAIQAILSSAGVGYTHDNAEVVGTSKVEAQLSRKAERDHEIDEKEALKVLFADSQDVNAHPLYEHNQEAWDVDETGEGDDWQSKHPETSFRPRLRYNPPQDVRLRQFCSMAKEFGFSNAIEFALVVESWTQEQRRNCLDMFYKQRESELLKTNLAGEAKKLVKHEPEVKTESTSARIKTEVLEENGMVGLEDVKTKSEVHIENEARGADSNVKMEPMDDETESDSDDLDAVKKVKDEDSGNIKTEPGLATIKRQSTIFVFDDDDEDDEL</sequence>
<comment type="subcellular location">
    <subcellularLocation>
        <location evidence="1">Nucleus</location>
    </subcellularLocation>
</comment>
<dbReference type="PANTHER" id="PTHR45629:SF7">
    <property type="entry name" value="DNA EXCISION REPAIR PROTEIN ERCC-6-RELATED"/>
    <property type="match status" value="1"/>
</dbReference>
<dbReference type="CDD" id="cd18793">
    <property type="entry name" value="SF2_C_SNF"/>
    <property type="match status" value="1"/>
</dbReference>
<feature type="compositionally biased region" description="Basic and acidic residues" evidence="6">
    <location>
        <begin position="917"/>
        <end position="926"/>
    </location>
</feature>
<dbReference type="InterPro" id="IPR057931">
    <property type="entry name" value="RHH_ERCC6L2"/>
</dbReference>
<evidence type="ECO:0000256" key="4">
    <source>
        <dbReference type="ARBA" id="ARBA00022840"/>
    </source>
</evidence>
<dbReference type="InterPro" id="IPR050496">
    <property type="entry name" value="SNF2_RAD54_helicase_repair"/>
</dbReference>
<keyword evidence="9" id="KW-1185">Reference proteome</keyword>
<feature type="region of interest" description="Disordered" evidence="6">
    <location>
        <begin position="910"/>
        <end position="930"/>
    </location>
</feature>
<dbReference type="PANTHER" id="PTHR45629">
    <property type="entry name" value="SNF2/RAD54 FAMILY MEMBER"/>
    <property type="match status" value="1"/>
</dbReference>
<evidence type="ECO:0000256" key="1">
    <source>
        <dbReference type="ARBA" id="ARBA00004123"/>
    </source>
</evidence>
<dbReference type="AlphaFoldDB" id="A0A6P8B4Q6"/>
<dbReference type="GO" id="GO:0005524">
    <property type="term" value="F:ATP binding"/>
    <property type="evidence" value="ECO:0007669"/>
    <property type="project" value="InterPro"/>
</dbReference>